<dbReference type="Gene3D" id="1.10.490.160">
    <property type="match status" value="1"/>
</dbReference>
<feature type="domain" description="B30.2/SPRY" evidence="9">
    <location>
        <begin position="885"/>
        <end position="1068"/>
    </location>
</feature>
<keyword evidence="8" id="KW-0812">Transmembrane</keyword>
<dbReference type="GO" id="GO:0006941">
    <property type="term" value="P:striated muscle contraction"/>
    <property type="evidence" value="ECO:0007669"/>
    <property type="project" value="TreeGrafter"/>
</dbReference>
<dbReference type="PANTHER" id="PTHR46399:SF8">
    <property type="entry name" value="B30.2_SPRY DOMAIN-CONTAINING PROTEIN"/>
    <property type="match status" value="1"/>
</dbReference>
<keyword evidence="2" id="KW-0406">Ion transport</keyword>
<sequence length="1798" mass="203098">CRPWICVLKNMHTAKENELSVVNASFHVTHWSVQPYGTGISRMKYVGEYKYMHIYIIINIYIQLVCFVFGGDVLRFFHGGDECLTIPSTWSDQPGQNIVIYEGGSVMSQARSLWRLELARTKWAGGFINWYHPMRIRHLTTGRYLGVNENNELYLVKKEDATLATSTFCLRQEKDDQKVVLEEKDLEVIGAPIIKYGDSTVIVQHSESCLWLSYKSYETKKKGVGKVEEKQAILHEEGKMDDGLDFSRSQEEESRTARVIRKCSSLFNNFIMGLETLQVNRRASLFFQTVNLGEMVMCLEDLINYFAQPGEEMEHEEKQNRLRALRNRQDLFQEEGILNLILEAIDKINVITSQGFLVALAGDEAGQNWDVISGYLYQLLAAIIKGNHTNCTQFANTNRLNWLFSRLGSQASGEGTGMLDVLHCVLIDSPEALNMMRDEHIKVIISLLEKHGRDPKVLDVLCSLCVGNGVAVRSSQNNICDFLLPGKNLLLQTQLVDHVASVRPNIFVGRVQGSAMYQKWYFEVTVDHIEQTTHMMPHLRIGWANTAGYIPYPGGGEKWGGNGVGDDLYSFGFDGAHLWTGGRSTVVIPNSTEPYIKKGDVVGCSIDLTIPVISFTFNGLNVKGTFRNFNLDGMFFPVISCSSKLSCRFLLGGDHGRLKYFPPEEFSPLVESLLPQQVLSIDPCFYFGNLNKVVISGPFPVEDDTAFVPTPVDTTTVTLPSSVESIRDRLAENIHEMWAMNKIEAGWVYGERRDDIRKVHPCLIQFERLPPAEKRYDSQLAVQTLKTIIALGYYITMDKPPSRIKSVRLPNEPFLQSNGYKPAPLDLSAINLTPKMEELVDQLAENTHNLWAKERIQQGWTYGLNEDSDIKRSPHLVPYGKVDDAIKKANRDTASETVRTLLVYGYNLDPPTGELVEALLAEAARSKHVAFRTYRVEKNYAVSTGKWYFEFEIMTAGPMRVGWARADCNPGCQLGSDENTWAFDGYNEEKLYCGTAESFGKQWQVGDVVGIFLDLIDRTISFSLNGELLMDALGGETSFADVQGDAFVPAFTLGVGQKGKLTFGQDVNTLKFFTVCGLQEGYEPFCVNMKRPVTFWYTKDQPIFENTEDFMDTRIDVTRIPAGSDTPPCMKISHNTFETMEKANWEFLRLSLPVICLPTFIDETEKVRRWQEIKIRQHRLLAEADQTQPAHIEQIMKSGFTMSDIKGLQRGYSEDAVEADELIMNGPSPDSPPPPSKLKYKPSRPARRGSLSRNATFDNLGNAQMNGTIEPGKMPRSTSDADLNQYDGMDGQDAKDDKKKRGRSPFRFFSRKRDASGDRSKKGKTPEPALDEDVSPERKPIGMGRANTLQVRAPQVRVSQTDLKIVPPQVPERSVKIMSVPVASGVESIGNEIFDIECLKLINEYFYGVRIFPGQDPTHVYVGWVTTQYHFFSNVFNQQSVRKSSVMLVDDHDRFVDSIDRQSCYMVRADELYNEVTHDASGKGASQGMFVGCFVDTATGYISYTCEGKETSHKFKLEPETKVFPAIFVEATSKEILQIELGRTSTTLPLSAAILQNSERHVIPQFPPRLKVQCLKPHQWARVPNHYLQVHALKLSDIRGWSMLCEDPVSMLALHVPEEDRCIDILELIEMERLLSFHAHTLTLYAALCYQSNYLAAHALCLHVDQKQLLYAICSEYMSGPLRQGFYDLLIALHLESHATTMEVCKNEYIIPLGPELKELYEEPEMGHSLRSLRTESVRPQMKMTDIAETVDNIRSLYSPYFPLDVVKNFVMTALDEAVQINQVHNRDPIGGSNENLF</sequence>
<feature type="transmembrane region" description="Helical" evidence="8">
    <location>
        <begin position="52"/>
        <end position="77"/>
    </location>
</feature>
<organism evidence="10 11">
    <name type="scientific">Diploptera punctata</name>
    <name type="common">Pacific beetle cockroach</name>
    <dbReference type="NCBI Taxonomy" id="6984"/>
    <lineage>
        <taxon>Eukaryota</taxon>
        <taxon>Metazoa</taxon>
        <taxon>Ecdysozoa</taxon>
        <taxon>Arthropoda</taxon>
        <taxon>Hexapoda</taxon>
        <taxon>Insecta</taxon>
        <taxon>Pterygota</taxon>
        <taxon>Neoptera</taxon>
        <taxon>Polyneoptera</taxon>
        <taxon>Dictyoptera</taxon>
        <taxon>Blattodea</taxon>
        <taxon>Blaberoidea</taxon>
        <taxon>Blaberidae</taxon>
        <taxon>Diplopterinae</taxon>
        <taxon>Diploptera</taxon>
    </lineage>
</organism>
<dbReference type="PRINTS" id="PR00795">
    <property type="entry name" value="RYANODINER"/>
</dbReference>
<evidence type="ECO:0000256" key="7">
    <source>
        <dbReference type="SAM" id="MobiDB-lite"/>
    </source>
</evidence>
<accession>A0AAD8EPN1</accession>
<dbReference type="FunFam" id="2.80.10.50:FF:000022">
    <property type="entry name" value="Ryanodine receptor, isoform E"/>
    <property type="match status" value="1"/>
</dbReference>
<evidence type="ECO:0000256" key="4">
    <source>
        <dbReference type="ARBA" id="ARBA00022737"/>
    </source>
</evidence>
<dbReference type="InterPro" id="IPR013333">
    <property type="entry name" value="Ryan_recept"/>
</dbReference>
<dbReference type="PROSITE" id="PS50188">
    <property type="entry name" value="B302_SPRY"/>
    <property type="match status" value="3"/>
</dbReference>
<dbReference type="SUPFAM" id="SSF82109">
    <property type="entry name" value="MIR domain"/>
    <property type="match status" value="1"/>
</dbReference>
<dbReference type="GO" id="GO:0042383">
    <property type="term" value="C:sarcolemma"/>
    <property type="evidence" value="ECO:0007669"/>
    <property type="project" value="TreeGrafter"/>
</dbReference>
<dbReference type="Pfam" id="PF00622">
    <property type="entry name" value="SPRY"/>
    <property type="match status" value="3"/>
</dbReference>
<dbReference type="InterPro" id="IPR035762">
    <property type="entry name" value="SPRY3_RyR"/>
</dbReference>
<dbReference type="GO" id="GO:0014808">
    <property type="term" value="P:release of sequestered calcium ion into cytosol by sarcoplasmic reticulum"/>
    <property type="evidence" value="ECO:0007669"/>
    <property type="project" value="TreeGrafter"/>
</dbReference>
<comment type="subcellular location">
    <subcellularLocation>
        <location evidence="1">Sarcoplasmic reticulum membrane</location>
        <topology evidence="1">Multi-pass membrane protein</topology>
    </subcellularLocation>
</comment>
<dbReference type="InterPro" id="IPR003877">
    <property type="entry name" value="SPRY_dom"/>
</dbReference>
<dbReference type="InterPro" id="IPR013320">
    <property type="entry name" value="ConA-like_dom_sf"/>
</dbReference>
<dbReference type="Gene3D" id="1.25.10.30">
    <property type="entry name" value="IP3 receptor type 1 binding core, RIH domain"/>
    <property type="match status" value="1"/>
</dbReference>
<dbReference type="CDD" id="cd12878">
    <property type="entry name" value="SPRY2_RyR"/>
    <property type="match status" value="1"/>
</dbReference>
<keyword evidence="11" id="KW-1185">Reference proteome</keyword>
<dbReference type="Pfam" id="PF02026">
    <property type="entry name" value="RyR"/>
    <property type="match status" value="2"/>
</dbReference>
<evidence type="ECO:0000256" key="5">
    <source>
        <dbReference type="ARBA" id="ARBA00022837"/>
    </source>
</evidence>
<dbReference type="InterPro" id="IPR015925">
    <property type="entry name" value="Ryanodine_IP3_receptor"/>
</dbReference>
<evidence type="ECO:0000259" key="9">
    <source>
        <dbReference type="PROSITE" id="PS50188"/>
    </source>
</evidence>
<dbReference type="FunFam" id="2.60.120.920:FF:000002">
    <property type="entry name" value="ryanodine receptor isoform X2"/>
    <property type="match status" value="1"/>
</dbReference>
<dbReference type="Gene3D" id="6.20.350.10">
    <property type="match status" value="1"/>
</dbReference>
<dbReference type="GO" id="GO:0033017">
    <property type="term" value="C:sarcoplasmic reticulum membrane"/>
    <property type="evidence" value="ECO:0007669"/>
    <property type="project" value="UniProtKB-SubCell"/>
</dbReference>
<evidence type="ECO:0000256" key="2">
    <source>
        <dbReference type="ARBA" id="ARBA00022568"/>
    </source>
</evidence>
<dbReference type="CDD" id="cd12879">
    <property type="entry name" value="SPRY3_RyR"/>
    <property type="match status" value="1"/>
</dbReference>
<feature type="compositionally biased region" description="Polar residues" evidence="7">
    <location>
        <begin position="1251"/>
        <end position="1267"/>
    </location>
</feature>
<feature type="non-terminal residue" evidence="10">
    <location>
        <position position="1798"/>
    </location>
</feature>
<gene>
    <name evidence="10" type="ORF">L9F63_011316</name>
</gene>
<evidence type="ECO:0000256" key="8">
    <source>
        <dbReference type="SAM" id="Phobius"/>
    </source>
</evidence>
<comment type="caution">
    <text evidence="10">The sequence shown here is derived from an EMBL/GenBank/DDBJ whole genome shotgun (WGS) entry which is preliminary data.</text>
</comment>
<dbReference type="FunFam" id="1.10.490.160:FF:000003">
    <property type="entry name" value="Ryanodine receptor, isoform E"/>
    <property type="match status" value="1"/>
</dbReference>
<dbReference type="PANTHER" id="PTHR46399">
    <property type="entry name" value="B30.2/SPRY DOMAIN-CONTAINING PROTEIN"/>
    <property type="match status" value="1"/>
</dbReference>
<dbReference type="InterPro" id="IPR016093">
    <property type="entry name" value="MIR_motif"/>
</dbReference>
<dbReference type="Gene3D" id="2.60.120.920">
    <property type="match status" value="3"/>
</dbReference>
<keyword evidence="3" id="KW-0407">Ion channel</keyword>
<dbReference type="EMBL" id="JASPKZ010001584">
    <property type="protein sequence ID" value="KAJ9597821.1"/>
    <property type="molecule type" value="Genomic_DNA"/>
</dbReference>
<dbReference type="CDD" id="cd23278">
    <property type="entry name" value="beta-trefoil_MIR_RyR"/>
    <property type="match status" value="1"/>
</dbReference>
<dbReference type="InterPro" id="IPR048581">
    <property type="entry name" value="RYDR_Jsol"/>
</dbReference>
<evidence type="ECO:0000313" key="10">
    <source>
        <dbReference type="EMBL" id="KAJ9597821.1"/>
    </source>
</evidence>
<dbReference type="InterPro" id="IPR043136">
    <property type="entry name" value="B30.2/SPRY_sf"/>
</dbReference>
<dbReference type="GO" id="GO:0030018">
    <property type="term" value="C:Z disc"/>
    <property type="evidence" value="ECO:0007669"/>
    <property type="project" value="TreeGrafter"/>
</dbReference>
<reference evidence="10" key="1">
    <citation type="journal article" date="2023" name="IScience">
        <title>Live-bearing cockroach genome reveals convergent evolutionary mechanisms linked to viviparity in insects and beyond.</title>
        <authorList>
            <person name="Fouks B."/>
            <person name="Harrison M.C."/>
            <person name="Mikhailova A.A."/>
            <person name="Marchal E."/>
            <person name="English S."/>
            <person name="Carruthers M."/>
            <person name="Jennings E.C."/>
            <person name="Chiamaka E.L."/>
            <person name="Frigard R.A."/>
            <person name="Pippel M."/>
            <person name="Attardo G.M."/>
            <person name="Benoit J.B."/>
            <person name="Bornberg-Bauer E."/>
            <person name="Tobe S.S."/>
        </authorList>
    </citation>
    <scope>NUCLEOTIDE SEQUENCE</scope>
    <source>
        <strain evidence="10">Stay&amp;Tobe</strain>
    </source>
</reference>
<feature type="non-terminal residue" evidence="10">
    <location>
        <position position="1"/>
    </location>
</feature>
<keyword evidence="4" id="KW-0677">Repeat</keyword>
<dbReference type="GO" id="GO:0005219">
    <property type="term" value="F:ryanodine-sensitive calcium-release channel activity"/>
    <property type="evidence" value="ECO:0007669"/>
    <property type="project" value="InterPro"/>
</dbReference>
<dbReference type="SMART" id="SM00472">
    <property type="entry name" value="MIR"/>
    <property type="match status" value="2"/>
</dbReference>
<keyword evidence="5" id="KW-0106">Calcium</keyword>
<reference evidence="10" key="2">
    <citation type="submission" date="2023-05" db="EMBL/GenBank/DDBJ databases">
        <authorList>
            <person name="Fouks B."/>
        </authorList>
    </citation>
    <scope>NUCLEOTIDE SEQUENCE</scope>
    <source>
        <strain evidence="10">Stay&amp;Tobe</strain>
        <tissue evidence="10">Testes</tissue>
    </source>
</reference>
<dbReference type="InterPro" id="IPR003032">
    <property type="entry name" value="Ryanodine_rcpt"/>
</dbReference>
<dbReference type="FunFam" id="2.60.120.920:FF:000069">
    <property type="entry name" value="Ryanodine receptor 44F"/>
    <property type="match status" value="1"/>
</dbReference>
<feature type="compositionally biased region" description="Basic residues" evidence="7">
    <location>
        <begin position="1238"/>
        <end position="1247"/>
    </location>
</feature>
<feature type="domain" description="B30.2/SPRY" evidence="9">
    <location>
        <begin position="431"/>
        <end position="656"/>
    </location>
</feature>
<dbReference type="InterPro" id="IPR001870">
    <property type="entry name" value="B30.2/SPRY"/>
</dbReference>
<dbReference type="InterPro" id="IPR000699">
    <property type="entry name" value="RIH_dom"/>
</dbReference>
<dbReference type="Pfam" id="PF21119">
    <property type="entry name" value="RYDR_Jsol"/>
    <property type="match status" value="1"/>
</dbReference>
<keyword evidence="3" id="KW-0107">Calcium channel</keyword>
<dbReference type="Gene3D" id="2.80.10.50">
    <property type="match status" value="1"/>
</dbReference>
<keyword evidence="2" id="KW-0813">Transport</keyword>
<dbReference type="InterPro" id="IPR035764">
    <property type="entry name" value="SPRY2_RyR"/>
</dbReference>
<feature type="domain" description="B30.2/SPRY" evidence="9">
    <location>
        <begin position="1325"/>
        <end position="1546"/>
    </location>
</feature>
<dbReference type="CDD" id="cd12877">
    <property type="entry name" value="SPRY1_RyR"/>
    <property type="match status" value="1"/>
</dbReference>
<feature type="compositionally biased region" description="Basic and acidic residues" evidence="7">
    <location>
        <begin position="1311"/>
        <end position="1320"/>
    </location>
</feature>
<keyword evidence="8" id="KW-0472">Membrane</keyword>
<dbReference type="GO" id="GO:0005790">
    <property type="term" value="C:smooth endoplasmic reticulum"/>
    <property type="evidence" value="ECO:0007669"/>
    <property type="project" value="TreeGrafter"/>
</dbReference>
<dbReference type="FunFam" id="2.60.120.920:FF:000003">
    <property type="entry name" value="ryanodine receptor isoform X2"/>
    <property type="match status" value="1"/>
</dbReference>
<dbReference type="SUPFAM" id="SSF49899">
    <property type="entry name" value="Concanavalin A-like lectins/glucanases"/>
    <property type="match status" value="3"/>
</dbReference>
<keyword evidence="6" id="KW-0703">Sarcoplasmic reticulum</keyword>
<dbReference type="Pfam" id="PF02815">
    <property type="entry name" value="MIR"/>
    <property type="match status" value="1"/>
</dbReference>
<dbReference type="Pfam" id="PF01365">
    <property type="entry name" value="RYDR_ITPR"/>
    <property type="match status" value="1"/>
</dbReference>
<evidence type="ECO:0000256" key="6">
    <source>
        <dbReference type="ARBA" id="ARBA00022951"/>
    </source>
</evidence>
<dbReference type="GO" id="GO:0034704">
    <property type="term" value="C:calcium channel complex"/>
    <property type="evidence" value="ECO:0007669"/>
    <property type="project" value="TreeGrafter"/>
</dbReference>
<dbReference type="InterPro" id="IPR035761">
    <property type="entry name" value="SPRY1_RyR"/>
</dbReference>
<keyword evidence="8" id="KW-1133">Transmembrane helix</keyword>
<evidence type="ECO:0000256" key="1">
    <source>
        <dbReference type="ARBA" id="ARBA00004326"/>
    </source>
</evidence>
<proteinExistence type="predicted"/>
<dbReference type="Proteomes" id="UP001233999">
    <property type="component" value="Unassembled WGS sequence"/>
</dbReference>
<evidence type="ECO:0000313" key="11">
    <source>
        <dbReference type="Proteomes" id="UP001233999"/>
    </source>
</evidence>
<evidence type="ECO:0000256" key="3">
    <source>
        <dbReference type="ARBA" id="ARBA00022673"/>
    </source>
</evidence>
<keyword evidence="2" id="KW-0109">Calcium transport</keyword>
<protein>
    <recommendedName>
        <fullName evidence="9">B30.2/SPRY domain-containing protein</fullName>
    </recommendedName>
</protein>
<name>A0AAD8EPN1_DIPPU</name>
<dbReference type="SMART" id="SM00449">
    <property type="entry name" value="SPRY"/>
    <property type="match status" value="3"/>
</dbReference>
<feature type="region of interest" description="Disordered" evidence="7">
    <location>
        <begin position="1222"/>
        <end position="1342"/>
    </location>
</feature>
<dbReference type="InterPro" id="IPR036300">
    <property type="entry name" value="MIR_dom_sf"/>
</dbReference>
<dbReference type="FunFam" id="1.25.10.30:FF:000002">
    <property type="entry name" value="ryanodine receptor isoform X2"/>
    <property type="match status" value="1"/>
</dbReference>